<comment type="similarity">
    <text evidence="2">Belongs to the EamA transporter family.</text>
</comment>
<feature type="transmembrane region" description="Helical" evidence="8">
    <location>
        <begin position="127"/>
        <end position="143"/>
    </location>
</feature>
<dbReference type="NCBIfam" id="TIGR00688">
    <property type="entry name" value="rarD"/>
    <property type="match status" value="1"/>
</dbReference>
<dbReference type="AlphaFoldDB" id="A0A2N0WBU9"/>
<feature type="transmembrane region" description="Helical" evidence="8">
    <location>
        <begin position="236"/>
        <end position="257"/>
    </location>
</feature>
<dbReference type="InterPro" id="IPR037185">
    <property type="entry name" value="EmrE-like"/>
</dbReference>
<evidence type="ECO:0000256" key="1">
    <source>
        <dbReference type="ARBA" id="ARBA00004651"/>
    </source>
</evidence>
<evidence type="ECO:0000259" key="9">
    <source>
        <dbReference type="Pfam" id="PF00892"/>
    </source>
</evidence>
<evidence type="ECO:0000256" key="6">
    <source>
        <dbReference type="ARBA" id="ARBA00022989"/>
    </source>
</evidence>
<dbReference type="Proteomes" id="UP000233553">
    <property type="component" value="Unassembled WGS sequence"/>
</dbReference>
<evidence type="ECO:0000256" key="2">
    <source>
        <dbReference type="ARBA" id="ARBA00007362"/>
    </source>
</evidence>
<keyword evidence="6 8" id="KW-1133">Transmembrane helix</keyword>
<keyword evidence="5 8" id="KW-0812">Transmembrane</keyword>
<proteinExistence type="inferred from homology"/>
<feature type="transmembrane region" description="Helical" evidence="8">
    <location>
        <begin position="269"/>
        <end position="288"/>
    </location>
</feature>
<dbReference type="Pfam" id="PF00892">
    <property type="entry name" value="EamA"/>
    <property type="match status" value="1"/>
</dbReference>
<keyword evidence="3" id="KW-0813">Transport</keyword>
<dbReference type="GO" id="GO:0005886">
    <property type="term" value="C:plasma membrane"/>
    <property type="evidence" value="ECO:0007669"/>
    <property type="project" value="UniProtKB-SubCell"/>
</dbReference>
<feature type="transmembrane region" description="Helical" evidence="8">
    <location>
        <begin position="5"/>
        <end position="22"/>
    </location>
</feature>
<dbReference type="RefSeq" id="WP_101237289.1">
    <property type="nucleotide sequence ID" value="NZ_PISJ01000019.1"/>
</dbReference>
<evidence type="ECO:0000256" key="8">
    <source>
        <dbReference type="SAM" id="Phobius"/>
    </source>
</evidence>
<dbReference type="InterPro" id="IPR004626">
    <property type="entry name" value="RarD"/>
</dbReference>
<feature type="transmembrane region" description="Helical" evidence="8">
    <location>
        <begin position="178"/>
        <end position="196"/>
    </location>
</feature>
<organism evidence="10 11">
    <name type="scientific">Acinetobacter proteolyticus</name>
    <dbReference type="NCBI Taxonomy" id="1776741"/>
    <lineage>
        <taxon>Bacteria</taxon>
        <taxon>Pseudomonadati</taxon>
        <taxon>Pseudomonadota</taxon>
        <taxon>Gammaproteobacteria</taxon>
        <taxon>Moraxellales</taxon>
        <taxon>Moraxellaceae</taxon>
        <taxon>Acinetobacter</taxon>
    </lineage>
</organism>
<feature type="transmembrane region" description="Helical" evidence="8">
    <location>
        <begin position="34"/>
        <end position="51"/>
    </location>
</feature>
<feature type="transmembrane region" description="Helical" evidence="8">
    <location>
        <begin position="208"/>
        <end position="229"/>
    </location>
</feature>
<reference evidence="10 11" key="1">
    <citation type="submission" date="2017-12" db="EMBL/GenBank/DDBJ databases">
        <title>Draft Genome sequences of multiple microbial strains isolated from spacecraft associated surfaces.</title>
        <authorList>
            <person name="Seuylemezian A."/>
            <person name="Vaishampayan P."/>
            <person name="Venkateswaran K."/>
        </authorList>
    </citation>
    <scope>NUCLEOTIDE SEQUENCE [LARGE SCALE GENOMIC DNA]</scope>
    <source>
        <strain evidence="10 11">2P01AA</strain>
    </source>
</reference>
<keyword evidence="7 8" id="KW-0472">Membrane</keyword>
<evidence type="ECO:0000256" key="7">
    <source>
        <dbReference type="ARBA" id="ARBA00023136"/>
    </source>
</evidence>
<evidence type="ECO:0000313" key="11">
    <source>
        <dbReference type="Proteomes" id="UP000233553"/>
    </source>
</evidence>
<dbReference type="EMBL" id="PISJ01000019">
    <property type="protein sequence ID" value="PKF31970.1"/>
    <property type="molecule type" value="Genomic_DNA"/>
</dbReference>
<name>A0A2N0WBU9_9GAMM</name>
<evidence type="ECO:0000256" key="4">
    <source>
        <dbReference type="ARBA" id="ARBA00022475"/>
    </source>
</evidence>
<gene>
    <name evidence="10" type="primary">rarD</name>
    <name evidence="10" type="ORF">CW311_17190</name>
</gene>
<feature type="transmembrane region" description="Helical" evidence="8">
    <location>
        <begin position="102"/>
        <end position="120"/>
    </location>
</feature>
<dbReference type="InterPro" id="IPR000620">
    <property type="entry name" value="EamA_dom"/>
</dbReference>
<sequence length="317" mass="35607">MFKGIAYSILASVTFGVLYFYSQLLGSLDSEQTFGWRIIATIPFLTLFMWLSGDLSLIKTVFKRILANPSLLLLLFATSVLTSAQLWLFLWAPMHGRGLQVSLGYFLLPLVLVLAGSFLYGEKLSKFQYVAVLLAVFGVGHEIWRLGSIAWETAFVALGYAAYFVLRKKIQTDHLGGFWWDLILILPVAIFFIQTGETSFLKFLEHPSLIVVVIGLGLLSAIGLGSYILASRYLPLIIFGLLGYLEPVLLALVSLLIGEKIGADEWLTYIPIWLAVLVLVIEGATHLYQQKLRKQHLELNLKQYSQRVNLDDKEQKS</sequence>
<comment type="caution">
    <text evidence="10">The sequence shown here is derived from an EMBL/GenBank/DDBJ whole genome shotgun (WGS) entry which is preliminary data.</text>
</comment>
<feature type="domain" description="EamA" evidence="9">
    <location>
        <begin position="3"/>
        <end position="139"/>
    </location>
</feature>
<protein>
    <submittedName>
        <fullName evidence="10">EamA family transporter RarD</fullName>
    </submittedName>
</protein>
<accession>A0A2N0WBU9</accession>
<evidence type="ECO:0000313" key="10">
    <source>
        <dbReference type="EMBL" id="PKF31970.1"/>
    </source>
</evidence>
<comment type="subcellular location">
    <subcellularLocation>
        <location evidence="1">Cell membrane</location>
        <topology evidence="1">Multi-pass membrane protein</topology>
    </subcellularLocation>
</comment>
<feature type="transmembrane region" description="Helical" evidence="8">
    <location>
        <begin position="71"/>
        <end position="90"/>
    </location>
</feature>
<feature type="transmembrane region" description="Helical" evidence="8">
    <location>
        <begin position="149"/>
        <end position="166"/>
    </location>
</feature>
<evidence type="ECO:0000256" key="3">
    <source>
        <dbReference type="ARBA" id="ARBA00022448"/>
    </source>
</evidence>
<evidence type="ECO:0000256" key="5">
    <source>
        <dbReference type="ARBA" id="ARBA00022692"/>
    </source>
</evidence>
<dbReference type="SUPFAM" id="SSF103481">
    <property type="entry name" value="Multidrug resistance efflux transporter EmrE"/>
    <property type="match status" value="1"/>
</dbReference>
<keyword evidence="4" id="KW-1003">Cell membrane</keyword>